<dbReference type="InterPro" id="IPR043017">
    <property type="entry name" value="WIYLD_dom_sf"/>
</dbReference>
<evidence type="ECO:0000313" key="3">
    <source>
        <dbReference type="Proteomes" id="UP000289340"/>
    </source>
</evidence>
<dbReference type="InterPro" id="IPR018848">
    <property type="entry name" value="WIYLD_domain"/>
</dbReference>
<dbReference type="Pfam" id="PF10440">
    <property type="entry name" value="WIYLD"/>
    <property type="match status" value="1"/>
</dbReference>
<dbReference type="Gene3D" id="1.10.8.850">
    <property type="entry name" value="Histone-lysine N methyltransferase , C-terminal domain-like"/>
    <property type="match status" value="1"/>
</dbReference>
<proteinExistence type="predicted"/>
<dbReference type="PANTHER" id="PTHR34271">
    <property type="entry name" value="NUCLEOLAR HISTONE METHYLTRANSFERASE-RELATED PROTEIN"/>
    <property type="match status" value="1"/>
</dbReference>
<comment type="caution">
    <text evidence="2">The sequence shown here is derived from an EMBL/GenBank/DDBJ whole genome shotgun (WGS) entry which is preliminary data.</text>
</comment>
<organism evidence="2 3">
    <name type="scientific">Glycine soja</name>
    <name type="common">Wild soybean</name>
    <dbReference type="NCBI Taxonomy" id="3848"/>
    <lineage>
        <taxon>Eukaryota</taxon>
        <taxon>Viridiplantae</taxon>
        <taxon>Streptophyta</taxon>
        <taxon>Embryophyta</taxon>
        <taxon>Tracheophyta</taxon>
        <taxon>Spermatophyta</taxon>
        <taxon>Magnoliopsida</taxon>
        <taxon>eudicotyledons</taxon>
        <taxon>Gunneridae</taxon>
        <taxon>Pentapetalae</taxon>
        <taxon>rosids</taxon>
        <taxon>fabids</taxon>
        <taxon>Fabales</taxon>
        <taxon>Fabaceae</taxon>
        <taxon>Papilionoideae</taxon>
        <taxon>50 kb inversion clade</taxon>
        <taxon>NPAAA clade</taxon>
        <taxon>indigoferoid/millettioid clade</taxon>
        <taxon>Phaseoleae</taxon>
        <taxon>Glycine</taxon>
        <taxon>Glycine subgen. Soja</taxon>
    </lineage>
</organism>
<dbReference type="Gramene" id="XM_028364313.1">
    <property type="protein sequence ID" value="XP_028220114.1"/>
    <property type="gene ID" value="LOC114401731"/>
</dbReference>
<dbReference type="EMBL" id="QZWG01000020">
    <property type="protein sequence ID" value="RZB45345.1"/>
    <property type="molecule type" value="Genomic_DNA"/>
</dbReference>
<name>A0A445F956_GLYSO</name>
<keyword evidence="3" id="KW-1185">Reference proteome</keyword>
<reference evidence="2 3" key="1">
    <citation type="submission" date="2018-09" db="EMBL/GenBank/DDBJ databases">
        <title>A high-quality reference genome of wild soybean provides a powerful tool to mine soybean genomes.</title>
        <authorList>
            <person name="Xie M."/>
            <person name="Chung C.Y.L."/>
            <person name="Li M.-W."/>
            <person name="Wong F.-L."/>
            <person name="Chan T.-F."/>
            <person name="Lam H.-M."/>
        </authorList>
    </citation>
    <scope>NUCLEOTIDE SEQUENCE [LARGE SCALE GENOMIC DNA]</scope>
    <source>
        <strain evidence="3">cv. W05</strain>
        <tissue evidence="2">Hypocotyl of etiolated seedlings</tissue>
    </source>
</reference>
<accession>A0A445F956</accession>
<dbReference type="Proteomes" id="UP000289340">
    <property type="component" value="Chromosome 20"/>
</dbReference>
<feature type="domain" description="WIYLD" evidence="1">
    <location>
        <begin position="7"/>
        <end position="68"/>
    </location>
</feature>
<dbReference type="AlphaFoldDB" id="A0A445F956"/>
<dbReference type="PANTHER" id="PTHR34271:SF1">
    <property type="entry name" value="NUCLEOLAR HISTONE METHYLTRANSFERASE-RELATED PROTEIN"/>
    <property type="match status" value="1"/>
</dbReference>
<evidence type="ECO:0000259" key="1">
    <source>
        <dbReference type="Pfam" id="PF10440"/>
    </source>
</evidence>
<protein>
    <recommendedName>
        <fullName evidence="1">WIYLD domain-containing protein</fullName>
    </recommendedName>
</protein>
<gene>
    <name evidence="2" type="ORF">D0Y65_054932</name>
</gene>
<evidence type="ECO:0000313" key="2">
    <source>
        <dbReference type="EMBL" id="RZB45345.1"/>
    </source>
</evidence>
<sequence>MAPKRRPKKGESRMDAALDAMKPYGFPIRLVRTTVNSLLKVYGGNGGWFFIEESAYSLLIETLLEKQANSSPQDGLIEANPDGPNEVTPAGCSNSALLACSNTQTSDDTLLTNQAADTVSSSSGTGIQLPINGVDTVSAKTEIGSELPIKSVDISSVPSEPANQPLIKAASETPIEAFKESGYQCRKRNEAASETPMEAEKESEFQPVKKLALAENHVSKSPQLGTGLSDKRYKPCYGWISNDDEEEEELIELPLAPWLSGVN</sequence>